<proteinExistence type="predicted"/>
<dbReference type="EMBL" id="ML977521">
    <property type="protein sequence ID" value="KAF2123858.1"/>
    <property type="molecule type" value="Genomic_DNA"/>
</dbReference>
<dbReference type="GeneID" id="54407423"/>
<accession>A0A6A5ZZK1</accession>
<feature type="compositionally biased region" description="Polar residues" evidence="1">
    <location>
        <begin position="118"/>
        <end position="136"/>
    </location>
</feature>
<dbReference type="RefSeq" id="XP_033518252.1">
    <property type="nucleotide sequence ID" value="XM_033666991.1"/>
</dbReference>
<reference evidence="3" key="1">
    <citation type="journal article" date="2020" name="Stud. Mycol.">
        <title>101 Dothideomycetes genomes: a test case for predicting lifestyles and emergence of pathogens.</title>
        <authorList>
            <person name="Haridas S."/>
            <person name="Albert R."/>
            <person name="Binder M."/>
            <person name="Bloem J."/>
            <person name="Labutti K."/>
            <person name="Salamov A."/>
            <person name="Andreopoulos B."/>
            <person name="Baker S."/>
            <person name="Barry K."/>
            <person name="Bills G."/>
            <person name="Bluhm B."/>
            <person name="Cannon C."/>
            <person name="Castanera R."/>
            <person name="Culley D."/>
            <person name="Daum C."/>
            <person name="Ezra D."/>
            <person name="Gonzalez J."/>
            <person name="Henrissat B."/>
            <person name="Kuo A."/>
            <person name="Liang C."/>
            <person name="Lipzen A."/>
            <person name="Lutzoni F."/>
            <person name="Magnuson J."/>
            <person name="Mondo S."/>
            <person name="Nolan M."/>
            <person name="Ohm R."/>
            <person name="Pangilinan J."/>
            <person name="Park H.-J."/>
            <person name="Ramirez L."/>
            <person name="Alfaro M."/>
            <person name="Sun H."/>
            <person name="Tritt A."/>
            <person name="Yoshinaga Y."/>
            <person name="Zwiers L.-H."/>
            <person name="Turgeon B."/>
            <person name="Goodwin S."/>
            <person name="Spatafora J."/>
            <person name="Crous P."/>
            <person name="Grigoriev I."/>
        </authorList>
    </citation>
    <scope>NUCLEOTIDE SEQUENCE</scope>
    <source>
        <strain evidence="3">CBS 119687</strain>
    </source>
</reference>
<dbReference type="AlphaFoldDB" id="A0A6A5ZZK1"/>
<feature type="transmembrane region" description="Helical" evidence="2">
    <location>
        <begin position="577"/>
        <end position="598"/>
    </location>
</feature>
<name>A0A6A5ZZK1_9PLEO</name>
<dbReference type="Proteomes" id="UP000799771">
    <property type="component" value="Unassembled WGS sequence"/>
</dbReference>
<gene>
    <name evidence="3" type="ORF">P153DRAFT_361508</name>
</gene>
<keyword evidence="2" id="KW-0812">Transmembrane</keyword>
<evidence type="ECO:0000313" key="4">
    <source>
        <dbReference type="Proteomes" id="UP000799771"/>
    </source>
</evidence>
<evidence type="ECO:0000256" key="2">
    <source>
        <dbReference type="SAM" id="Phobius"/>
    </source>
</evidence>
<organism evidence="3 4">
    <name type="scientific">Dothidotthia symphoricarpi CBS 119687</name>
    <dbReference type="NCBI Taxonomy" id="1392245"/>
    <lineage>
        <taxon>Eukaryota</taxon>
        <taxon>Fungi</taxon>
        <taxon>Dikarya</taxon>
        <taxon>Ascomycota</taxon>
        <taxon>Pezizomycotina</taxon>
        <taxon>Dothideomycetes</taxon>
        <taxon>Pleosporomycetidae</taxon>
        <taxon>Pleosporales</taxon>
        <taxon>Dothidotthiaceae</taxon>
        <taxon>Dothidotthia</taxon>
    </lineage>
</organism>
<feature type="region of interest" description="Disordered" evidence="1">
    <location>
        <begin position="1"/>
        <end position="206"/>
    </location>
</feature>
<feature type="compositionally biased region" description="Polar residues" evidence="1">
    <location>
        <begin position="227"/>
        <end position="237"/>
    </location>
</feature>
<feature type="transmembrane region" description="Helical" evidence="2">
    <location>
        <begin position="610"/>
        <end position="630"/>
    </location>
</feature>
<feature type="compositionally biased region" description="Polar residues" evidence="1">
    <location>
        <begin position="149"/>
        <end position="170"/>
    </location>
</feature>
<feature type="transmembrane region" description="Helical" evidence="2">
    <location>
        <begin position="543"/>
        <end position="565"/>
    </location>
</feature>
<feature type="compositionally biased region" description="Low complexity" evidence="1">
    <location>
        <begin position="98"/>
        <end position="107"/>
    </location>
</feature>
<feature type="region of interest" description="Disordered" evidence="1">
    <location>
        <begin position="227"/>
        <end position="246"/>
    </location>
</feature>
<evidence type="ECO:0000313" key="3">
    <source>
        <dbReference type="EMBL" id="KAF2123858.1"/>
    </source>
</evidence>
<protein>
    <submittedName>
        <fullName evidence="3">Uncharacterized protein</fullName>
    </submittedName>
</protein>
<keyword evidence="2" id="KW-1133">Transmembrane helix</keyword>
<sequence length="640" mass="70633">MSTPPRRASTAPIRRRLDDLPPRYTPQASDFYTPIRAQYTDYASPQDAREQSTSMVIRSSPPPTSSGGRYVPSHRRISSHSGYLSSDKHLGRSEYPFSSPLLPSRALSRIEERRRAGLSSSVTTSPSTIAQPNPNYVPSKRAPERSPEEQTPITKAQSLLTPNRSETSGSHIPRPGRNRAESWRSSGRKSIVVPTDEWEDAGTSEVNKASDTRAGFVSKFKHALSLNSEEAPSQRGSAASFDAPEPLSTGQIISRRDSKRNVSPAETALRRSLENDLGKKTLSHRKSFAGSLRRLCQPEVLSYRAKPSVVSNESESDFGYIEPRVLQELPSNILVRVRARKTDNSPQYQNLPTWEPIKQTDDFKDRYTNERASYDRVPAYRMEVSSPLQGSMSSTQGFSSPTNAMIPNHQFRKCASLSSSPSSFVAQKLVRLQDVTSREPVELEQTKTLSAVIDQASAVAMPPTHVANCASQASVRIGNGISLMPPTTIVDQEPMVTSQSFSITSPSSTFTHSSTVPNYNLALQPPTEVFSQQPIGQSPRQGLIFAEASAIIYLLIAYVAVWLLLSNSEETMNTVDTANQMGMTLLAGAILCLLLHCAMGGRVTRVPRSVLRAIWGPSLCFVVFWGYRWFGERQSFSYPV</sequence>
<keyword evidence="2" id="KW-0472">Membrane</keyword>
<keyword evidence="4" id="KW-1185">Reference proteome</keyword>
<evidence type="ECO:0000256" key="1">
    <source>
        <dbReference type="SAM" id="MobiDB-lite"/>
    </source>
</evidence>